<dbReference type="GO" id="GO:0005990">
    <property type="term" value="P:lactose catabolic process"/>
    <property type="evidence" value="ECO:0007669"/>
    <property type="project" value="TreeGrafter"/>
</dbReference>
<evidence type="ECO:0000259" key="11">
    <source>
        <dbReference type="PROSITE" id="PS51766"/>
    </source>
</evidence>
<dbReference type="GO" id="GO:0030246">
    <property type="term" value="F:carbohydrate binding"/>
    <property type="evidence" value="ECO:0007669"/>
    <property type="project" value="InterPro"/>
</dbReference>
<dbReference type="SUPFAM" id="SSF49373">
    <property type="entry name" value="Invasin/intimin cell-adhesion fragments"/>
    <property type="match status" value="1"/>
</dbReference>
<dbReference type="EC" id="3.2.1.23" evidence="3 8"/>
<dbReference type="Gene3D" id="2.60.40.1080">
    <property type="match status" value="1"/>
</dbReference>
<dbReference type="InterPro" id="IPR023230">
    <property type="entry name" value="Glyco_hydro_2_CS"/>
</dbReference>
<dbReference type="InterPro" id="IPR017853">
    <property type="entry name" value="GH"/>
</dbReference>
<evidence type="ECO:0000256" key="9">
    <source>
        <dbReference type="SAM" id="MobiDB-lite"/>
    </source>
</evidence>
<dbReference type="GO" id="GO:0004565">
    <property type="term" value="F:beta-galactosidase activity"/>
    <property type="evidence" value="ECO:0007669"/>
    <property type="project" value="UniProtKB-EC"/>
</dbReference>
<dbReference type="SUPFAM" id="SSF63446">
    <property type="entry name" value="Type I dockerin domain"/>
    <property type="match status" value="1"/>
</dbReference>
<dbReference type="PROSITE" id="PS00719">
    <property type="entry name" value="GLYCOSYL_HYDROL_F2_1"/>
    <property type="match status" value="1"/>
</dbReference>
<dbReference type="Pfam" id="PF00703">
    <property type="entry name" value="Glyco_hydro_2"/>
    <property type="match status" value="1"/>
</dbReference>
<dbReference type="SUPFAM" id="SSF49303">
    <property type="entry name" value="beta-Galactosidase/glucuronidase domain"/>
    <property type="match status" value="2"/>
</dbReference>
<dbReference type="InterPro" id="IPR014718">
    <property type="entry name" value="GH-type_carb-bd"/>
</dbReference>
<evidence type="ECO:0000256" key="4">
    <source>
        <dbReference type="ARBA" id="ARBA00013303"/>
    </source>
</evidence>
<dbReference type="Gene3D" id="1.20.1270.90">
    <property type="entry name" value="AF1782-like"/>
    <property type="match status" value="4"/>
</dbReference>
<dbReference type="FunFam" id="2.60.40.10:FF:000680">
    <property type="entry name" value="Beta-galactosidase"/>
    <property type="match status" value="1"/>
</dbReference>
<dbReference type="InterPro" id="IPR036156">
    <property type="entry name" value="Beta-gal/glucu_dom_sf"/>
</dbReference>
<dbReference type="Gene3D" id="1.10.1330.10">
    <property type="entry name" value="Dockerin domain"/>
    <property type="match status" value="1"/>
</dbReference>
<dbReference type="CDD" id="cd14256">
    <property type="entry name" value="Dockerin_I"/>
    <property type="match status" value="1"/>
</dbReference>
<evidence type="ECO:0000256" key="3">
    <source>
        <dbReference type="ARBA" id="ARBA00012756"/>
    </source>
</evidence>
<evidence type="ECO:0000313" key="12">
    <source>
        <dbReference type="EMBL" id="VYT01347.1"/>
    </source>
</evidence>
<sequence length="2166" mass="242099">MRKRRFISGLLTGALIAGAVLPGLGNLGGELATVLAAEKDTREWTNNPDIFQVNRERARATFYRYDNMERAIAADKESSKYYQLLNGDDWKFSWAVKPSERIAEKEKNFNQKDYDDSGWDDISVPRNWQTYLNEDGSFKYDPVIYSNQNYPWMNAEGKNYSAYKVGQAPEECNPVGTYRKTFRIDSSWEGKEVLLNFEGVESAMYLWVNGQYIGYSEDSFTRNEFDITDALDFSEGNENVITVEVYRWCDGSYIENQDYLRLGGIFRDVYMTAKEKTEIRDFTVVTDLDKSYKNAALNVEVDLRSFDGKEKEGYSVKGYLYDENGKCVTEQPLEAQADFGKKDETKVTLSGQISNPEKWTAEHPNLYSLVLVLEKDGKEMEITSTKVGFREVEITDKGTNDARLRVNGQVITLYGVNRHENDPETGRYLTEEDMRKEIELMKSLNINAVRTSHYPNDPVFYELCDEYGIYVMDEANVESHNGRSQYQVPGSLPGYVEAAEDRAINMLERDKNYPSVIMWSPGNETGTGDSIQAEIDYFQKNDDTRVVHYQGWNANEGVDVESNMYPEISKIKTNYTKPYIMCEYLHTMGNSGGGMIDYWNKIRSYGILQGGFIWDWVDQTFNTPVIEDGTWDGETTYWGYDGDWNTGEYQTWKSGNADFCVNGIISADRTVQPEAYEVKRIYQALQMSMSDEAAQTISISNEYTDTNANEYKMLWNLEKDGRIIQEGEIADVNIEPLTKKEVKIPYVIPENAKEGEEYFLNVSFVLQDDTAWGKAGDAVAEQQFDLDFEKEAAERALDTESMQPFGESAVTENEKEVSVKQDDWSVTFNKEKGSLSSFKVNGKELIAEELLPNYWRAYTDNDKKESVDGNWKKANENAKIDGVSVVKTEKAVYVTIDRTLPECSNSKDSMTYTIYSSGDVFVKSTLIPATGMGDLLRVGNRVQLDESLENMTWYGRGESDSYSDRKTGYDVGVYESTVTDQFVNYVYPQETGNKTDVRFMALTDEEGNGLLVDATDHLLEMSALHYTQEDLQQAAHPYQLKGTKNTVLTIDYAQMGLGTASCGPATLSQYRLLGSETYTYTYHLKPLSGETKEQMTEESKVTVDDATKLLSGIQVGGKELPGFNNEVTSYTYDAYGMEGEVPQVTVTKASENVTVEIAQADKIPGIATVKATAENGYTRNYTIQMEVSKEILLTDIGYDTKKSTSGYAGIHVNEDNGGTALDLWVDGKRKTFATGYGVNAESSLYFDISDLNVSRLQVYGGIDCHKDKSKDGVELAVIVDGKEVERSKVLKHKQDAHYFDIDVKGAKEIVLYADMLGDNGHDMVTWGDPKLVKEDETSEKVKFELKDDVPVKIDDENRVLYGITSGTTAAELKEMFKEIPDATIAMAEAMGGEQSDTSPAATGYKLTLSVGGSIKDTLTLAVNGDIDGSADGLVTSADVAAMERYLAGEEADILYVRAGDLDEDDKLTENDLKLLKELAGEKPEIIPVTKLTITDIPESVNAGDTFQIHVLAEPENATDKGVVFESSNPEVLRIDESGTVRAISNGLATITATAKDGSGIETSSDIVVGEELLGLELYYLTGDGVEGAMEPGENYHVLKYKEAVSGWGGVHINKADTGTSASKTDISMKIDDIQTTFSKGISANTNAKITYDLTQVSGSKKYFQTWVGIDYIKSGKTGRDGARFLVYKEEIAEENLLYDSGIIKQQDSAKFVNLDVTDVKQLILVADQVQNKNDDCVDWADAKIYVESKQEADKEFLAATIEYAKSQKEKEEYQYVVPAVKELFEKALEEAERVNADSNAEQKAVDKAAEELLKMIHHLSFTGQTDNLKALVEIAKGYDEKIYTEDSWKMFSDALAMAEKVLSNENALQDEIDAACDALQKAMDGLEVKPVDKRKLEKLIKYAESYEAKIEEYTPQTAAIFKDAMAAARTVLEDEKASQAVIDQTYANLQKALFDLREIPDKSKLEELLQKAEEIDLSIYTEESADAFKAVLAEAAIVYENQEANQETVNAIVGKLQTAMENLEEKKPDTEVDKQALQSVITEAETLMKENYTEESWSAFQEALKEAKLVNENADADQNTVEQVTKALQKAMAELKEKEEKTPVEEEKSEETVPDSTTQNVTENGKKENSEAAKTSDTQMPFTVTCVMVISVMGIAFVGGRRKTRE</sequence>
<dbReference type="SMART" id="SM01038">
    <property type="entry name" value="Bgal_small_N"/>
    <property type="match status" value="1"/>
</dbReference>
<dbReference type="GO" id="GO:0009341">
    <property type="term" value="C:beta-galactosidase complex"/>
    <property type="evidence" value="ECO:0007669"/>
    <property type="project" value="InterPro"/>
</dbReference>
<dbReference type="Gene3D" id="2.60.120.1060">
    <property type="entry name" value="NPCBM/NEW2 domain"/>
    <property type="match status" value="2"/>
</dbReference>
<dbReference type="PANTHER" id="PTHR46323">
    <property type="entry name" value="BETA-GALACTOSIDASE"/>
    <property type="match status" value="1"/>
</dbReference>
<dbReference type="Pfam" id="PF08305">
    <property type="entry name" value="NPCBM"/>
    <property type="match status" value="2"/>
</dbReference>
<dbReference type="EMBL" id="CACRTG010000011">
    <property type="protein sequence ID" value="VYT01347.1"/>
    <property type="molecule type" value="Genomic_DNA"/>
</dbReference>
<dbReference type="PROSITE" id="PS00608">
    <property type="entry name" value="GLYCOSYL_HYDROL_F2_2"/>
    <property type="match status" value="1"/>
</dbReference>
<dbReference type="InterPro" id="IPR013783">
    <property type="entry name" value="Ig-like_fold"/>
</dbReference>
<dbReference type="InterPro" id="IPR023232">
    <property type="entry name" value="Glyco_hydro_2_AS"/>
</dbReference>
<dbReference type="Pfam" id="PF02837">
    <property type="entry name" value="Glyco_hydro_2_N"/>
    <property type="match status" value="1"/>
</dbReference>
<dbReference type="PRINTS" id="PR00132">
    <property type="entry name" value="GLHYDRLASE2"/>
</dbReference>
<dbReference type="SUPFAM" id="SSF74650">
    <property type="entry name" value="Galactose mutarotase-like"/>
    <property type="match status" value="1"/>
</dbReference>
<dbReference type="InterPro" id="IPR050347">
    <property type="entry name" value="Bact_Beta-galactosidase"/>
</dbReference>
<protein>
    <recommendedName>
        <fullName evidence="4 8">Beta-galactosidase</fullName>
        <ecNumber evidence="3 8">3.2.1.23</ecNumber>
    </recommendedName>
    <alternativeName>
        <fullName evidence="7 8">Lactase</fullName>
    </alternativeName>
</protein>
<organism evidence="12">
    <name type="scientific">[Clostridium] nexile</name>
    <dbReference type="NCBI Taxonomy" id="29361"/>
    <lineage>
        <taxon>Bacteria</taxon>
        <taxon>Bacillati</taxon>
        <taxon>Bacillota</taxon>
        <taxon>Clostridia</taxon>
        <taxon>Lachnospirales</taxon>
        <taxon>Lachnospiraceae</taxon>
        <taxon>Tyzzerella</taxon>
    </lineage>
</organism>
<dbReference type="SMART" id="SM00635">
    <property type="entry name" value="BID_2"/>
    <property type="match status" value="1"/>
</dbReference>
<dbReference type="InterPro" id="IPR006103">
    <property type="entry name" value="Glyco_hydro_2_cat"/>
</dbReference>
<dbReference type="SMART" id="SM00776">
    <property type="entry name" value="NPCBM"/>
    <property type="match status" value="2"/>
</dbReference>
<dbReference type="InterPro" id="IPR006104">
    <property type="entry name" value="Glyco_hydro_2_N"/>
</dbReference>
<dbReference type="InterPro" id="IPR008979">
    <property type="entry name" value="Galactose-bd-like_sf"/>
</dbReference>
<dbReference type="Pfam" id="PF07554">
    <property type="entry name" value="FIVAR"/>
    <property type="match status" value="5"/>
</dbReference>
<dbReference type="SUPFAM" id="SSF49785">
    <property type="entry name" value="Galactose-binding domain-like"/>
    <property type="match status" value="3"/>
</dbReference>
<name>A0A6N2T789_9FIRM</name>
<keyword evidence="10" id="KW-1133">Transmembrane helix</keyword>
<dbReference type="Pfam" id="PF02836">
    <property type="entry name" value="Glyco_hydro_2_C"/>
    <property type="match status" value="1"/>
</dbReference>
<dbReference type="InterPro" id="IPR016134">
    <property type="entry name" value="Dockerin_dom"/>
</dbReference>
<dbReference type="Pfam" id="PF16353">
    <property type="entry name" value="LacZ_4"/>
    <property type="match status" value="1"/>
</dbReference>
<feature type="compositionally biased region" description="Basic and acidic residues" evidence="9">
    <location>
        <begin position="2095"/>
        <end position="2106"/>
    </location>
</feature>
<evidence type="ECO:0000256" key="8">
    <source>
        <dbReference type="RuleBase" id="RU361154"/>
    </source>
</evidence>
<comment type="similarity">
    <text evidence="2 8">Belongs to the glycosyl hydrolase 2 family.</text>
</comment>
<dbReference type="Pfam" id="PF02368">
    <property type="entry name" value="Big_2"/>
    <property type="match status" value="1"/>
</dbReference>
<keyword evidence="10" id="KW-0472">Membrane</keyword>
<evidence type="ECO:0000256" key="2">
    <source>
        <dbReference type="ARBA" id="ARBA00007401"/>
    </source>
</evidence>
<dbReference type="GO" id="GO:0000272">
    <property type="term" value="P:polysaccharide catabolic process"/>
    <property type="evidence" value="ECO:0007669"/>
    <property type="project" value="InterPro"/>
</dbReference>
<dbReference type="InterPro" id="IPR032312">
    <property type="entry name" value="LacZ_4"/>
</dbReference>
<evidence type="ECO:0000256" key="6">
    <source>
        <dbReference type="ARBA" id="ARBA00023295"/>
    </source>
</evidence>
<dbReference type="InterPro" id="IPR011013">
    <property type="entry name" value="Gal_mutarotase_sf_dom"/>
</dbReference>
<comment type="catalytic activity">
    <reaction evidence="1 8">
        <text>Hydrolysis of terminal non-reducing beta-D-galactose residues in beta-D-galactosides.</text>
        <dbReference type="EC" id="3.2.1.23"/>
    </reaction>
</comment>
<dbReference type="SUPFAM" id="SSF51445">
    <property type="entry name" value="(Trans)glycosidases"/>
    <property type="match status" value="1"/>
</dbReference>
<feature type="compositionally biased region" description="Polar residues" evidence="9">
    <location>
        <begin position="2114"/>
        <end position="2123"/>
    </location>
</feature>
<evidence type="ECO:0000256" key="10">
    <source>
        <dbReference type="SAM" id="Phobius"/>
    </source>
</evidence>
<dbReference type="InterPro" id="IPR006102">
    <property type="entry name" value="Ig-like_GH2"/>
</dbReference>
<dbReference type="PANTHER" id="PTHR46323:SF2">
    <property type="entry name" value="BETA-GALACTOSIDASE"/>
    <property type="match status" value="1"/>
</dbReference>
<dbReference type="InterPro" id="IPR003343">
    <property type="entry name" value="Big_2"/>
</dbReference>
<feature type="domain" description="Dockerin" evidence="11">
    <location>
        <begin position="1419"/>
        <end position="1488"/>
    </location>
</feature>
<dbReference type="PROSITE" id="PS51766">
    <property type="entry name" value="DOCKERIN"/>
    <property type="match status" value="1"/>
</dbReference>
<gene>
    <name evidence="12" type="primary">cbgA_1</name>
    <name evidence="12" type="ORF">CNLFYP112_01660</name>
</gene>
<dbReference type="Gene3D" id="1.20.1270.70">
    <property type="entry name" value="Designed single chain three-helix bundle"/>
    <property type="match status" value="1"/>
</dbReference>
<dbReference type="InterPro" id="IPR038637">
    <property type="entry name" value="NPCBM_sf"/>
</dbReference>
<dbReference type="Gene3D" id="2.60.40.10">
    <property type="entry name" value="Immunoglobulins"/>
    <property type="match status" value="2"/>
</dbReference>
<keyword evidence="6 8" id="KW-0326">Glycosidase</keyword>
<dbReference type="Gene3D" id="2.70.98.10">
    <property type="match status" value="1"/>
</dbReference>
<reference evidence="12" key="1">
    <citation type="submission" date="2019-11" db="EMBL/GenBank/DDBJ databases">
        <authorList>
            <person name="Feng L."/>
        </authorList>
    </citation>
    <scope>NUCLEOTIDE SEQUENCE</scope>
    <source>
        <strain evidence="12">CnexileLFYP112</strain>
    </source>
</reference>
<dbReference type="InterPro" id="IPR013222">
    <property type="entry name" value="Glyco_hyd_98_carb-bd"/>
</dbReference>
<keyword evidence="10" id="KW-0812">Transmembrane</keyword>
<dbReference type="Gene3D" id="3.20.20.80">
    <property type="entry name" value="Glycosidases"/>
    <property type="match status" value="1"/>
</dbReference>
<evidence type="ECO:0000256" key="1">
    <source>
        <dbReference type="ARBA" id="ARBA00001412"/>
    </source>
</evidence>
<accession>A0A6N2T789</accession>
<dbReference type="InterPro" id="IPR006101">
    <property type="entry name" value="Glyco_hydro_2"/>
</dbReference>
<dbReference type="InterPro" id="IPR008964">
    <property type="entry name" value="Invasin/intimin_cell_adhesion"/>
</dbReference>
<proteinExistence type="inferred from homology"/>
<dbReference type="InterPro" id="IPR036439">
    <property type="entry name" value="Dockerin_dom_sf"/>
</dbReference>
<evidence type="ECO:0000256" key="7">
    <source>
        <dbReference type="ARBA" id="ARBA00032230"/>
    </source>
</evidence>
<evidence type="ECO:0000256" key="5">
    <source>
        <dbReference type="ARBA" id="ARBA00022801"/>
    </source>
</evidence>
<feature type="transmembrane region" description="Helical" evidence="10">
    <location>
        <begin position="2140"/>
        <end position="2160"/>
    </location>
</feature>
<feature type="region of interest" description="Disordered" evidence="9">
    <location>
        <begin position="2095"/>
        <end position="2136"/>
    </location>
</feature>
<dbReference type="Gene3D" id="2.60.120.260">
    <property type="entry name" value="Galactose-binding domain-like"/>
    <property type="match status" value="1"/>
</dbReference>
<dbReference type="InterPro" id="IPR004199">
    <property type="entry name" value="B-gal_small/dom_5"/>
</dbReference>
<keyword evidence="5 8" id="KW-0378">Hydrolase</keyword>
<dbReference type="Pfam" id="PF02929">
    <property type="entry name" value="Bgal_small_N"/>
    <property type="match status" value="1"/>
</dbReference>